<evidence type="ECO:0000259" key="1">
    <source>
        <dbReference type="SMART" id="SM00829"/>
    </source>
</evidence>
<dbReference type="SMART" id="SM00829">
    <property type="entry name" value="PKS_ER"/>
    <property type="match status" value="1"/>
</dbReference>
<dbReference type="PROSITE" id="PS01162">
    <property type="entry name" value="QOR_ZETA_CRYSTAL"/>
    <property type="match status" value="1"/>
</dbReference>
<accession>A0A9P5Y1V0</accession>
<dbReference type="PANTHER" id="PTHR43677">
    <property type="entry name" value="SHORT-CHAIN DEHYDROGENASE/REDUCTASE"/>
    <property type="match status" value="1"/>
</dbReference>
<dbReference type="SUPFAM" id="SSF51735">
    <property type="entry name" value="NAD(P)-binding Rossmann-fold domains"/>
    <property type="match status" value="1"/>
</dbReference>
<dbReference type="Proteomes" id="UP000807353">
    <property type="component" value="Unassembled WGS sequence"/>
</dbReference>
<dbReference type="InterPro" id="IPR011032">
    <property type="entry name" value="GroES-like_sf"/>
</dbReference>
<dbReference type="InterPro" id="IPR036291">
    <property type="entry name" value="NAD(P)-bd_dom_sf"/>
</dbReference>
<dbReference type="GO" id="GO:0016491">
    <property type="term" value="F:oxidoreductase activity"/>
    <property type="evidence" value="ECO:0007669"/>
    <property type="project" value="InterPro"/>
</dbReference>
<dbReference type="CDD" id="cd08241">
    <property type="entry name" value="QOR1"/>
    <property type="match status" value="1"/>
</dbReference>
<dbReference type="GO" id="GO:0008270">
    <property type="term" value="F:zinc ion binding"/>
    <property type="evidence" value="ECO:0007669"/>
    <property type="project" value="InterPro"/>
</dbReference>
<comment type="caution">
    <text evidence="2">The sequence shown here is derived from an EMBL/GenBank/DDBJ whole genome shotgun (WGS) entry which is preliminary data.</text>
</comment>
<dbReference type="PANTHER" id="PTHR43677:SF4">
    <property type="entry name" value="QUINONE OXIDOREDUCTASE-LIKE PROTEIN 2"/>
    <property type="match status" value="1"/>
</dbReference>
<reference evidence="2" key="1">
    <citation type="submission" date="2020-11" db="EMBL/GenBank/DDBJ databases">
        <authorList>
            <consortium name="DOE Joint Genome Institute"/>
            <person name="Ahrendt S."/>
            <person name="Riley R."/>
            <person name="Andreopoulos W."/>
            <person name="Labutti K."/>
            <person name="Pangilinan J."/>
            <person name="Ruiz-Duenas F.J."/>
            <person name="Barrasa J.M."/>
            <person name="Sanchez-Garcia M."/>
            <person name="Camarero S."/>
            <person name="Miyauchi S."/>
            <person name="Serrano A."/>
            <person name="Linde D."/>
            <person name="Babiker R."/>
            <person name="Drula E."/>
            <person name="Ayuso-Fernandez I."/>
            <person name="Pacheco R."/>
            <person name="Padilla G."/>
            <person name="Ferreira P."/>
            <person name="Barriuso J."/>
            <person name="Kellner H."/>
            <person name="Castanera R."/>
            <person name="Alfaro M."/>
            <person name="Ramirez L."/>
            <person name="Pisabarro A.G."/>
            <person name="Kuo A."/>
            <person name="Tritt A."/>
            <person name="Lipzen A."/>
            <person name="He G."/>
            <person name="Yan M."/>
            <person name="Ng V."/>
            <person name="Cullen D."/>
            <person name="Martin F."/>
            <person name="Rosso M.-N."/>
            <person name="Henrissat B."/>
            <person name="Hibbett D."/>
            <person name="Martinez A.T."/>
            <person name="Grigoriev I.V."/>
        </authorList>
    </citation>
    <scope>NUCLEOTIDE SEQUENCE</scope>
    <source>
        <strain evidence="2">CBS 247.69</strain>
    </source>
</reference>
<dbReference type="InterPro" id="IPR051397">
    <property type="entry name" value="Zn-ADH-like_protein"/>
</dbReference>
<dbReference type="OrthoDB" id="10257049at2759"/>
<organism evidence="2 3">
    <name type="scientific">Collybia nuda</name>
    <dbReference type="NCBI Taxonomy" id="64659"/>
    <lineage>
        <taxon>Eukaryota</taxon>
        <taxon>Fungi</taxon>
        <taxon>Dikarya</taxon>
        <taxon>Basidiomycota</taxon>
        <taxon>Agaricomycotina</taxon>
        <taxon>Agaricomycetes</taxon>
        <taxon>Agaricomycetidae</taxon>
        <taxon>Agaricales</taxon>
        <taxon>Tricholomatineae</taxon>
        <taxon>Clitocybaceae</taxon>
        <taxon>Collybia</taxon>
    </lineage>
</organism>
<dbReference type="Pfam" id="PF00107">
    <property type="entry name" value="ADH_zinc_N"/>
    <property type="match status" value="1"/>
</dbReference>
<dbReference type="Gene3D" id="3.90.180.10">
    <property type="entry name" value="Medium-chain alcohol dehydrogenases, catalytic domain"/>
    <property type="match status" value="1"/>
</dbReference>
<dbReference type="InterPro" id="IPR020843">
    <property type="entry name" value="ER"/>
</dbReference>
<dbReference type="Pfam" id="PF08240">
    <property type="entry name" value="ADH_N"/>
    <property type="match status" value="1"/>
</dbReference>
<dbReference type="Gene3D" id="3.40.50.720">
    <property type="entry name" value="NAD(P)-binding Rossmann-like Domain"/>
    <property type="match status" value="1"/>
</dbReference>
<keyword evidence="3" id="KW-1185">Reference proteome</keyword>
<dbReference type="InterPro" id="IPR013149">
    <property type="entry name" value="ADH-like_C"/>
</dbReference>
<gene>
    <name evidence="2" type="ORF">BDZ94DRAFT_1197345</name>
</gene>
<evidence type="ECO:0000313" key="2">
    <source>
        <dbReference type="EMBL" id="KAF9460707.1"/>
    </source>
</evidence>
<dbReference type="AlphaFoldDB" id="A0A9P5Y1V0"/>
<dbReference type="GO" id="GO:0005739">
    <property type="term" value="C:mitochondrion"/>
    <property type="evidence" value="ECO:0007669"/>
    <property type="project" value="TreeGrafter"/>
</dbReference>
<evidence type="ECO:0000313" key="3">
    <source>
        <dbReference type="Proteomes" id="UP000807353"/>
    </source>
</evidence>
<name>A0A9P5Y1V0_9AGAR</name>
<feature type="domain" description="Enoyl reductase (ER)" evidence="1">
    <location>
        <begin position="10"/>
        <end position="324"/>
    </location>
</feature>
<dbReference type="InterPro" id="IPR013154">
    <property type="entry name" value="ADH-like_N"/>
</dbReference>
<dbReference type="EMBL" id="MU150294">
    <property type="protein sequence ID" value="KAF9460707.1"/>
    <property type="molecule type" value="Genomic_DNA"/>
</dbReference>
<sequence length="334" mass="36080">MRAFLVPELSHHSKIAVSSGVPEPKPAEGQVLVDVHSAGLNFFDILQTQGKYQLKPPLPFVLGTEFAGRISQDSPLPKGCQFKHGDRVFGAGQGTFAEKVAVDLARVLPLPDAMTYDQGAGLFITWPTSYEALVGRAELKPGEWVLVTAAAGGVGIAAVQLAKALGANVIAAAGSEAKLDIAKRFGGADHVVDYSKVGWQKQVLKLTNGKGVDVIYDPVGLINDCLKCIAWKGRALVIGFAAGSIEKVPMNLVLLKNVSLVGLHWGAYSIHERQRVPIVWKELLDLFSSGRVKPVIFQEIFSLEKIKDGLSALERRETWGKAIVRVKEVRVAKM</sequence>
<protein>
    <recommendedName>
        <fullName evidence="1">Enoyl reductase (ER) domain-containing protein</fullName>
    </recommendedName>
</protein>
<dbReference type="InterPro" id="IPR002364">
    <property type="entry name" value="Quin_OxRdtase/zeta-crystal_CS"/>
</dbReference>
<proteinExistence type="predicted"/>
<dbReference type="SUPFAM" id="SSF50129">
    <property type="entry name" value="GroES-like"/>
    <property type="match status" value="1"/>
</dbReference>